<dbReference type="Pfam" id="PF01035">
    <property type="entry name" value="DNA_binding_1"/>
    <property type="match status" value="1"/>
</dbReference>
<evidence type="ECO:0000259" key="13">
    <source>
        <dbReference type="Pfam" id="PF01035"/>
    </source>
</evidence>
<evidence type="ECO:0000256" key="3">
    <source>
        <dbReference type="ARBA" id="ARBA00011918"/>
    </source>
</evidence>
<reference evidence="14 15" key="1">
    <citation type="submission" date="2019-10" db="EMBL/GenBank/DDBJ databases">
        <authorList>
            <person name="Palmer J.M."/>
        </authorList>
    </citation>
    <scope>NUCLEOTIDE SEQUENCE [LARGE SCALE GENOMIC DNA]</scope>
    <source>
        <strain evidence="14 15">TWF694</strain>
    </source>
</reference>
<comment type="similarity">
    <text evidence="2">Belongs to the MGMT family.</text>
</comment>
<accession>A0AAV9XED7</accession>
<comment type="catalytic activity">
    <reaction evidence="11">
        <text>a 6-O-methyl-2'-deoxyguanosine in DNA + L-cysteinyl-[protein] = S-methyl-L-cysteinyl-[protein] + a 2'-deoxyguanosine in DNA</text>
        <dbReference type="Rhea" id="RHEA:24000"/>
        <dbReference type="Rhea" id="RHEA-COMP:10131"/>
        <dbReference type="Rhea" id="RHEA-COMP:10132"/>
        <dbReference type="Rhea" id="RHEA-COMP:11367"/>
        <dbReference type="Rhea" id="RHEA-COMP:11368"/>
        <dbReference type="ChEBI" id="CHEBI:29950"/>
        <dbReference type="ChEBI" id="CHEBI:82612"/>
        <dbReference type="ChEBI" id="CHEBI:85445"/>
        <dbReference type="ChEBI" id="CHEBI:85448"/>
        <dbReference type="EC" id="2.1.1.63"/>
    </reaction>
</comment>
<dbReference type="Proteomes" id="UP001365542">
    <property type="component" value="Unassembled WGS sequence"/>
</dbReference>
<evidence type="ECO:0000256" key="12">
    <source>
        <dbReference type="SAM" id="MobiDB-lite"/>
    </source>
</evidence>
<dbReference type="NCBIfam" id="TIGR00589">
    <property type="entry name" value="ogt"/>
    <property type="match status" value="1"/>
</dbReference>
<proteinExistence type="inferred from homology"/>
<evidence type="ECO:0000256" key="6">
    <source>
        <dbReference type="ARBA" id="ARBA00022679"/>
    </source>
</evidence>
<dbReference type="CDD" id="cd06445">
    <property type="entry name" value="ATase"/>
    <property type="match status" value="1"/>
</dbReference>
<evidence type="ECO:0000313" key="14">
    <source>
        <dbReference type="EMBL" id="KAK6539952.1"/>
    </source>
</evidence>
<gene>
    <name evidence="14" type="ORF">TWF694_008786</name>
</gene>
<sequence>MLLQQYFYNLRNFNIRSVLYSHTRYISSSFYYHTNKTTMPAIRPELAWSKKAVSSSNVDVFVAVSPKQATLGAPITRPVKPTRNAGPRSGSNGFTGEDEVTIGKAHEENTFEIPDNASITEYQKNIYDLLLQIPPGKVSTYKYMSEALASSPRAVGTALRRNPFAPDVPCHRVIASTYYIGGFMGDWKDAPSGINITKKLELLEEEGVEFDEKGYIKDKQRVWKEFDVSWKQKEEED</sequence>
<keyword evidence="5" id="KW-0489">Methyltransferase</keyword>
<keyword evidence="7" id="KW-0227">DNA damage</keyword>
<dbReference type="PANTHER" id="PTHR10815">
    <property type="entry name" value="METHYLATED-DNA--PROTEIN-CYSTEINE METHYLTRANSFERASE"/>
    <property type="match status" value="1"/>
</dbReference>
<dbReference type="PANTHER" id="PTHR10815:SF13">
    <property type="entry name" value="METHYLATED-DNA--PROTEIN-CYSTEINE METHYLTRANSFERASE"/>
    <property type="match status" value="1"/>
</dbReference>
<dbReference type="PROSITE" id="PS00374">
    <property type="entry name" value="MGMT"/>
    <property type="match status" value="1"/>
</dbReference>
<keyword evidence="6" id="KW-0808">Transferase</keyword>
<dbReference type="EMBL" id="JAVHJO010000005">
    <property type="protein sequence ID" value="KAK6539952.1"/>
    <property type="molecule type" value="Genomic_DNA"/>
</dbReference>
<dbReference type="EC" id="2.1.1.63" evidence="3"/>
<evidence type="ECO:0000256" key="2">
    <source>
        <dbReference type="ARBA" id="ARBA00008711"/>
    </source>
</evidence>
<comment type="catalytic activity">
    <reaction evidence="1">
        <text>a 4-O-methyl-thymidine in DNA + L-cysteinyl-[protein] = a thymidine in DNA + S-methyl-L-cysteinyl-[protein]</text>
        <dbReference type="Rhea" id="RHEA:53428"/>
        <dbReference type="Rhea" id="RHEA-COMP:10131"/>
        <dbReference type="Rhea" id="RHEA-COMP:10132"/>
        <dbReference type="Rhea" id="RHEA-COMP:13555"/>
        <dbReference type="Rhea" id="RHEA-COMP:13556"/>
        <dbReference type="ChEBI" id="CHEBI:29950"/>
        <dbReference type="ChEBI" id="CHEBI:82612"/>
        <dbReference type="ChEBI" id="CHEBI:137386"/>
        <dbReference type="ChEBI" id="CHEBI:137387"/>
        <dbReference type="EC" id="2.1.1.63"/>
    </reaction>
</comment>
<evidence type="ECO:0000256" key="11">
    <source>
        <dbReference type="ARBA" id="ARBA00049348"/>
    </source>
</evidence>
<comment type="caution">
    <text evidence="14">The sequence shown here is derived from an EMBL/GenBank/DDBJ whole genome shotgun (WGS) entry which is preliminary data.</text>
</comment>
<dbReference type="InterPro" id="IPR014048">
    <property type="entry name" value="MethylDNA_cys_MeTrfase_DNA-bd"/>
</dbReference>
<dbReference type="InterPro" id="IPR001497">
    <property type="entry name" value="MethylDNA_cys_MeTrfase_AS"/>
</dbReference>
<dbReference type="GO" id="GO:0006281">
    <property type="term" value="P:DNA repair"/>
    <property type="evidence" value="ECO:0007669"/>
    <property type="project" value="UniProtKB-KW"/>
</dbReference>
<dbReference type="SUPFAM" id="SSF46767">
    <property type="entry name" value="Methylated DNA-protein cysteine methyltransferase, C-terminal domain"/>
    <property type="match status" value="1"/>
</dbReference>
<keyword evidence="8" id="KW-0234">DNA repair</keyword>
<evidence type="ECO:0000256" key="4">
    <source>
        <dbReference type="ARBA" id="ARBA00015377"/>
    </source>
</evidence>
<evidence type="ECO:0000256" key="1">
    <source>
        <dbReference type="ARBA" id="ARBA00001286"/>
    </source>
</evidence>
<name>A0AAV9XED7_9PEZI</name>
<dbReference type="InterPro" id="IPR036388">
    <property type="entry name" value="WH-like_DNA-bd_sf"/>
</dbReference>
<feature type="region of interest" description="Disordered" evidence="12">
    <location>
        <begin position="73"/>
        <end position="98"/>
    </location>
</feature>
<dbReference type="InterPro" id="IPR036217">
    <property type="entry name" value="MethylDNA_cys_MeTrfase_DNAb"/>
</dbReference>
<feature type="domain" description="Methylated-DNA-[protein]-cysteine S-methyltransferase DNA binding" evidence="13">
    <location>
        <begin position="122"/>
        <end position="208"/>
    </location>
</feature>
<evidence type="ECO:0000256" key="8">
    <source>
        <dbReference type="ARBA" id="ARBA00023204"/>
    </source>
</evidence>
<evidence type="ECO:0000313" key="15">
    <source>
        <dbReference type="Proteomes" id="UP001365542"/>
    </source>
</evidence>
<dbReference type="Gene3D" id="1.10.10.10">
    <property type="entry name" value="Winged helix-like DNA-binding domain superfamily/Winged helix DNA-binding domain"/>
    <property type="match status" value="1"/>
</dbReference>
<evidence type="ECO:0000256" key="9">
    <source>
        <dbReference type="ARBA" id="ARBA00030795"/>
    </source>
</evidence>
<organism evidence="14 15">
    <name type="scientific">Orbilia ellipsospora</name>
    <dbReference type="NCBI Taxonomy" id="2528407"/>
    <lineage>
        <taxon>Eukaryota</taxon>
        <taxon>Fungi</taxon>
        <taxon>Dikarya</taxon>
        <taxon>Ascomycota</taxon>
        <taxon>Pezizomycotina</taxon>
        <taxon>Orbiliomycetes</taxon>
        <taxon>Orbiliales</taxon>
        <taxon>Orbiliaceae</taxon>
        <taxon>Orbilia</taxon>
    </lineage>
</organism>
<dbReference type="GO" id="GO:0032259">
    <property type="term" value="P:methylation"/>
    <property type="evidence" value="ECO:0007669"/>
    <property type="project" value="UniProtKB-KW"/>
</dbReference>
<protein>
    <recommendedName>
        <fullName evidence="4">Methylated-DNA--protein-cysteine methyltransferase</fullName>
        <ecNumber evidence="3">2.1.1.63</ecNumber>
    </recommendedName>
    <alternativeName>
        <fullName evidence="9">6-O-methylguanine-DNA methyltransferase</fullName>
    </alternativeName>
    <alternativeName>
        <fullName evidence="10">O-6-methylguanine-DNA-alkyltransferase</fullName>
    </alternativeName>
</protein>
<dbReference type="AlphaFoldDB" id="A0AAV9XED7"/>
<dbReference type="GO" id="GO:0003908">
    <property type="term" value="F:methylated-DNA-[protein]-cysteine S-methyltransferase activity"/>
    <property type="evidence" value="ECO:0007669"/>
    <property type="project" value="UniProtKB-EC"/>
</dbReference>
<evidence type="ECO:0000256" key="5">
    <source>
        <dbReference type="ARBA" id="ARBA00022603"/>
    </source>
</evidence>
<evidence type="ECO:0000256" key="10">
    <source>
        <dbReference type="ARBA" id="ARBA00031621"/>
    </source>
</evidence>
<keyword evidence="15" id="KW-1185">Reference proteome</keyword>
<evidence type="ECO:0000256" key="7">
    <source>
        <dbReference type="ARBA" id="ARBA00022763"/>
    </source>
</evidence>